<evidence type="ECO:0000256" key="6">
    <source>
        <dbReference type="ARBA" id="ARBA00022519"/>
    </source>
</evidence>
<name>A0A6I3JCE9_9ACTN</name>
<comment type="catalytic activity">
    <reaction evidence="15">
        <text>a menaquinone + NADH + H(+) = a menaquinol + NAD(+)</text>
        <dbReference type="Rhea" id="RHEA:29235"/>
        <dbReference type="Rhea" id="RHEA-COMP:9537"/>
        <dbReference type="Rhea" id="RHEA-COMP:9539"/>
        <dbReference type="ChEBI" id="CHEBI:15378"/>
        <dbReference type="ChEBI" id="CHEBI:16374"/>
        <dbReference type="ChEBI" id="CHEBI:18151"/>
        <dbReference type="ChEBI" id="CHEBI:57540"/>
        <dbReference type="ChEBI" id="CHEBI:57945"/>
    </reaction>
</comment>
<comment type="subcellular location">
    <subcellularLocation>
        <location evidence="2">Cell inner membrane</location>
        <topology evidence="2">Single-pass membrane protein</topology>
    </subcellularLocation>
</comment>
<evidence type="ECO:0000256" key="13">
    <source>
        <dbReference type="ARBA" id="ARBA00023136"/>
    </source>
</evidence>
<feature type="domain" description="FAD/NAD(P)-binding" evidence="18">
    <location>
        <begin position="26"/>
        <end position="350"/>
    </location>
</feature>
<keyword evidence="7" id="KW-0285">Flavoprotein</keyword>
<feature type="compositionally biased region" description="Basic and acidic residues" evidence="16">
    <location>
        <begin position="469"/>
        <end position="504"/>
    </location>
</feature>
<evidence type="ECO:0000256" key="8">
    <source>
        <dbReference type="ARBA" id="ARBA00022692"/>
    </source>
</evidence>
<feature type="region of interest" description="Disordered" evidence="16">
    <location>
        <begin position="1"/>
        <end position="23"/>
    </location>
</feature>
<dbReference type="GO" id="GO:0050136">
    <property type="term" value="F:NADH dehydrogenase (quinone) (non-electrogenic) activity"/>
    <property type="evidence" value="ECO:0007669"/>
    <property type="project" value="UniProtKB-EC"/>
</dbReference>
<comment type="caution">
    <text evidence="19">The sequence shown here is derived from an EMBL/GenBank/DDBJ whole genome shotgun (WGS) entry which is preliminary data.</text>
</comment>
<evidence type="ECO:0000256" key="16">
    <source>
        <dbReference type="SAM" id="MobiDB-lite"/>
    </source>
</evidence>
<evidence type="ECO:0000256" key="2">
    <source>
        <dbReference type="ARBA" id="ARBA00004377"/>
    </source>
</evidence>
<proteinExistence type="inferred from homology"/>
<protein>
    <recommendedName>
        <fullName evidence="4">NADH:ubiquinone reductase (non-electrogenic)</fullName>
        <ecNumber evidence="4">1.6.5.9</ecNumber>
    </recommendedName>
</protein>
<evidence type="ECO:0000256" key="7">
    <source>
        <dbReference type="ARBA" id="ARBA00022630"/>
    </source>
</evidence>
<keyword evidence="9" id="KW-0274">FAD</keyword>
<dbReference type="AlphaFoldDB" id="A0A6I3JCE9"/>
<dbReference type="RefSeq" id="WP_154615227.1">
    <property type="nucleotide sequence ID" value="NZ_CP053660.1"/>
</dbReference>
<keyword evidence="12" id="KW-0520">NAD</keyword>
<feature type="transmembrane region" description="Helical" evidence="17">
    <location>
        <begin position="394"/>
        <end position="413"/>
    </location>
</feature>
<dbReference type="EMBL" id="WLCI01000013">
    <property type="protein sequence ID" value="MTB95761.1"/>
    <property type="molecule type" value="Genomic_DNA"/>
</dbReference>
<evidence type="ECO:0000256" key="9">
    <source>
        <dbReference type="ARBA" id="ARBA00022827"/>
    </source>
</evidence>
<keyword evidence="20" id="KW-1185">Reference proteome</keyword>
<comment type="similarity">
    <text evidence="3">Belongs to the NADH dehydrogenase family.</text>
</comment>
<evidence type="ECO:0000256" key="3">
    <source>
        <dbReference type="ARBA" id="ARBA00005272"/>
    </source>
</evidence>
<reference evidence="19 20" key="1">
    <citation type="submission" date="2019-10" db="EMBL/GenBank/DDBJ databases">
        <title>Nocardioides novel species isolated from the excrement of Marmot.</title>
        <authorList>
            <person name="Zhang G."/>
        </authorList>
    </citation>
    <scope>NUCLEOTIDE SEQUENCE [LARGE SCALE GENOMIC DNA]</scope>
    <source>
        <strain evidence="20">zg-579</strain>
    </source>
</reference>
<dbReference type="Gene3D" id="3.50.50.100">
    <property type="match status" value="1"/>
</dbReference>
<dbReference type="InterPro" id="IPR036188">
    <property type="entry name" value="FAD/NAD-bd_sf"/>
</dbReference>
<evidence type="ECO:0000256" key="11">
    <source>
        <dbReference type="ARBA" id="ARBA00023002"/>
    </source>
</evidence>
<accession>A0A6I3JCE9</accession>
<keyword evidence="13 17" id="KW-0472">Membrane</keyword>
<gene>
    <name evidence="19" type="ORF">GGQ22_11775</name>
</gene>
<evidence type="ECO:0000256" key="10">
    <source>
        <dbReference type="ARBA" id="ARBA00022989"/>
    </source>
</evidence>
<evidence type="ECO:0000256" key="15">
    <source>
        <dbReference type="ARBA" id="ARBA00052097"/>
    </source>
</evidence>
<evidence type="ECO:0000256" key="1">
    <source>
        <dbReference type="ARBA" id="ARBA00001974"/>
    </source>
</evidence>
<keyword evidence="6" id="KW-0997">Cell inner membrane</keyword>
<keyword evidence="10 17" id="KW-1133">Transmembrane helix</keyword>
<keyword evidence="8 17" id="KW-0812">Transmembrane</keyword>
<dbReference type="InterPro" id="IPR023753">
    <property type="entry name" value="FAD/NAD-binding_dom"/>
</dbReference>
<evidence type="ECO:0000256" key="14">
    <source>
        <dbReference type="ARBA" id="ARBA00047599"/>
    </source>
</evidence>
<sequence length="504" mass="54357">MAATAPLDDETRTTGQGGRGQGDRHQVVVIGSGFGGLFGTKALRRADVDVTMIAKTTHHLFQPLLYQVATGILSEGEIAPPTREILAGQKNAKVLLGEVTEIDLEAQTVRSHVLGRETVTPYDSLIVAAGAGQSYFGNDQFAEFAPGMKSIDDALELRGRIFGAFELAELGASRGEDVDHLLTFVVVGAGPTGVEMAGQIAELAHRTLRRDFRAINTRQARVVLVDAAPQVLPPFGQKLGGRAQKELEGLGVEVVLGAMVTDVDERGLSMKFKDGRVERMEAVTKIWAAGVQASPLGKQLAEQTGAPLDRAGRIGVNPDLTLPGHPEVFVVGDMIALDNLPGVAQVAIQGAKYAAKEIEGRVQGAAPQKPFKYFDKGSMAIISRFRAVAMVGKLRLTGVLAWLMWLAVHLVYITGFKNRLTAVLHWAVSFLGRGRSERTTTEQQIFARSALQRLERGATDLVSQPGDYDAQREQARRDELEAQAAEEVRLTDAGERGTRPSERV</sequence>
<dbReference type="FunFam" id="3.50.50.100:FF:000011">
    <property type="entry name" value="Membrane NADH dehydrogenase"/>
    <property type="match status" value="1"/>
</dbReference>
<comment type="cofactor">
    <cofactor evidence="1">
        <name>FAD</name>
        <dbReference type="ChEBI" id="CHEBI:57692"/>
    </cofactor>
</comment>
<dbReference type="Pfam" id="PF07992">
    <property type="entry name" value="Pyr_redox_2"/>
    <property type="match status" value="1"/>
</dbReference>
<evidence type="ECO:0000256" key="5">
    <source>
        <dbReference type="ARBA" id="ARBA00022475"/>
    </source>
</evidence>
<evidence type="ECO:0000313" key="20">
    <source>
        <dbReference type="Proteomes" id="UP000433406"/>
    </source>
</evidence>
<dbReference type="PANTHER" id="PTHR43706:SF47">
    <property type="entry name" value="EXTERNAL NADH-UBIQUINONE OXIDOREDUCTASE 1, MITOCHONDRIAL-RELATED"/>
    <property type="match status" value="1"/>
</dbReference>
<keyword evidence="5" id="KW-1003">Cell membrane</keyword>
<dbReference type="PRINTS" id="PR00411">
    <property type="entry name" value="PNDRDTASEI"/>
</dbReference>
<feature type="region of interest" description="Disordered" evidence="16">
    <location>
        <begin position="460"/>
        <end position="504"/>
    </location>
</feature>
<evidence type="ECO:0000313" key="19">
    <source>
        <dbReference type="EMBL" id="MTB95761.1"/>
    </source>
</evidence>
<dbReference type="GO" id="GO:0005886">
    <property type="term" value="C:plasma membrane"/>
    <property type="evidence" value="ECO:0007669"/>
    <property type="project" value="UniProtKB-SubCell"/>
</dbReference>
<dbReference type="SUPFAM" id="SSF51905">
    <property type="entry name" value="FAD/NAD(P)-binding domain"/>
    <property type="match status" value="1"/>
</dbReference>
<dbReference type="Proteomes" id="UP000433406">
    <property type="component" value="Unassembled WGS sequence"/>
</dbReference>
<dbReference type="EC" id="1.6.5.9" evidence="4"/>
<dbReference type="PANTHER" id="PTHR43706">
    <property type="entry name" value="NADH DEHYDROGENASE"/>
    <property type="match status" value="1"/>
</dbReference>
<evidence type="ECO:0000256" key="12">
    <source>
        <dbReference type="ARBA" id="ARBA00023027"/>
    </source>
</evidence>
<organism evidence="19 20">
    <name type="scientific">Nocardioides marmotae</name>
    <dbReference type="NCBI Taxonomy" id="2663857"/>
    <lineage>
        <taxon>Bacteria</taxon>
        <taxon>Bacillati</taxon>
        <taxon>Actinomycetota</taxon>
        <taxon>Actinomycetes</taxon>
        <taxon>Propionibacteriales</taxon>
        <taxon>Nocardioidaceae</taxon>
        <taxon>Nocardioides</taxon>
    </lineage>
</organism>
<dbReference type="PRINTS" id="PR00368">
    <property type="entry name" value="FADPNR"/>
</dbReference>
<evidence type="ECO:0000256" key="17">
    <source>
        <dbReference type="SAM" id="Phobius"/>
    </source>
</evidence>
<keyword evidence="11" id="KW-0560">Oxidoreductase</keyword>
<dbReference type="InterPro" id="IPR045024">
    <property type="entry name" value="NDH-2"/>
</dbReference>
<comment type="catalytic activity">
    <reaction evidence="14">
        <text>a quinone + NADH + H(+) = a quinol + NAD(+)</text>
        <dbReference type="Rhea" id="RHEA:46160"/>
        <dbReference type="ChEBI" id="CHEBI:15378"/>
        <dbReference type="ChEBI" id="CHEBI:24646"/>
        <dbReference type="ChEBI" id="CHEBI:57540"/>
        <dbReference type="ChEBI" id="CHEBI:57945"/>
        <dbReference type="ChEBI" id="CHEBI:132124"/>
        <dbReference type="EC" id="1.6.5.9"/>
    </reaction>
</comment>
<evidence type="ECO:0000256" key="4">
    <source>
        <dbReference type="ARBA" id="ARBA00012637"/>
    </source>
</evidence>
<evidence type="ECO:0000259" key="18">
    <source>
        <dbReference type="Pfam" id="PF07992"/>
    </source>
</evidence>